<name>A0A915Q5D4_9BILA</name>
<dbReference type="GO" id="GO:0005886">
    <property type="term" value="C:plasma membrane"/>
    <property type="evidence" value="ECO:0007669"/>
    <property type="project" value="TreeGrafter"/>
</dbReference>
<evidence type="ECO:0000256" key="1">
    <source>
        <dbReference type="ARBA" id="ARBA00004141"/>
    </source>
</evidence>
<dbReference type="Gene3D" id="3.40.50.300">
    <property type="entry name" value="P-loop containing nucleotide triphosphate hydrolases"/>
    <property type="match status" value="1"/>
</dbReference>
<dbReference type="InterPro" id="IPR013525">
    <property type="entry name" value="ABC2_TM"/>
</dbReference>
<evidence type="ECO:0000256" key="6">
    <source>
        <dbReference type="SAM" id="Phobius"/>
    </source>
</evidence>
<proteinExistence type="predicted"/>
<dbReference type="AlphaFoldDB" id="A0A915Q5D4"/>
<dbReference type="Pfam" id="PF01061">
    <property type="entry name" value="ABC2_membrane"/>
    <property type="match status" value="1"/>
</dbReference>
<dbReference type="SUPFAM" id="SSF52540">
    <property type="entry name" value="P-loop containing nucleoside triphosphate hydrolases"/>
    <property type="match status" value="1"/>
</dbReference>
<dbReference type="InterPro" id="IPR050352">
    <property type="entry name" value="ABCG_transporters"/>
</dbReference>
<evidence type="ECO:0000259" key="7">
    <source>
        <dbReference type="Pfam" id="PF01061"/>
    </source>
</evidence>
<keyword evidence="5 6" id="KW-0472">Membrane</keyword>
<dbReference type="PANTHER" id="PTHR48041">
    <property type="entry name" value="ABC TRANSPORTER G FAMILY MEMBER 28"/>
    <property type="match status" value="1"/>
</dbReference>
<dbReference type="WBParaSite" id="sdigi.contig61.g3294.t1">
    <property type="protein sequence ID" value="sdigi.contig61.g3294.t1"/>
    <property type="gene ID" value="sdigi.contig61.g3294"/>
</dbReference>
<feature type="domain" description="ABC-2 type transporter transmembrane" evidence="7">
    <location>
        <begin position="468"/>
        <end position="680"/>
    </location>
</feature>
<sequence length="763" mass="87876">MTAQTKQNQDNISMVSGAIRRSKDDLHEWSIYRQNLTSFIAAAFLKSANYESGKIDLPYGNFRMNGQAIKGVIRAAKAENTKLGQKAEIYLKFGLPRVTILELKPSDCKFLKEDSEVFRVLPAILAGIILSNLLQSERHHTDYFSDQHAISGFNYLRYAKADELRNEGRNVPIIAIKNLSVALDKRTFLDRCIFRIPPVSHFLHDISFTLKGGDTMAVLYTTESEMRVLLEVLSNSMAEKYLISGTIENNGCEMNVNEFGDRVAYVNTSDIYSWLTVAQTLRLGSSFVTPEIDANMIEQLIQTLALSPYRNFLCGKLDILLLDNVTKDMNLYDMAFITDYLRDWAIKLNRIVVMAAQPPTIEILTMFRKVLLIASGRVAYFGPSSHIMSYFEEIGFPCPPFKNPCDYYVDLLTHDYLTSESSWESRNRIKRLTDIWKERVVDVCEMQVTISELSPKVRHVSCHRVALLIYRRFFEMFLSRPWFYARELFYAFLISLFVGCIFYDIPDDRHAAITTRFGFIISILGVFLLPNLFIQIEKVFDERSYLIDDIRNRLYDPTFYVTVKILYDLPVGIVCNALYALPAYLLSGLPSRAMLYWPSALLFTIILSIHAFLWRYVTWIIAYGSSTQMSAIATTVVLLSSAIILSGFLIHPNSFPIFIKQLHYYNPTKCAGGLLAENEFLRRTVLSDWFFEIVTGSSIDYSNITELLIGCERRQILAKKIKNVKLFYNSVGEAERYRFTLLHTVREFEDRKLYTSQDYHLQR</sequence>
<feature type="transmembrane region" description="Helical" evidence="6">
    <location>
        <begin position="629"/>
        <end position="650"/>
    </location>
</feature>
<evidence type="ECO:0000256" key="5">
    <source>
        <dbReference type="ARBA" id="ARBA00023136"/>
    </source>
</evidence>
<dbReference type="InterPro" id="IPR043926">
    <property type="entry name" value="ABCG_dom"/>
</dbReference>
<evidence type="ECO:0000313" key="9">
    <source>
        <dbReference type="Proteomes" id="UP000887581"/>
    </source>
</evidence>
<keyword evidence="9" id="KW-1185">Reference proteome</keyword>
<dbReference type="GO" id="GO:0140359">
    <property type="term" value="F:ABC-type transporter activity"/>
    <property type="evidence" value="ECO:0007669"/>
    <property type="project" value="InterPro"/>
</dbReference>
<protein>
    <submittedName>
        <fullName evidence="10">ABC transporter domain-containing protein</fullName>
    </submittedName>
</protein>
<dbReference type="PANTHER" id="PTHR48041:SF89">
    <property type="entry name" value="FI03229P"/>
    <property type="match status" value="1"/>
</dbReference>
<dbReference type="InterPro" id="IPR027417">
    <property type="entry name" value="P-loop_NTPase"/>
</dbReference>
<evidence type="ECO:0000256" key="4">
    <source>
        <dbReference type="ARBA" id="ARBA00022989"/>
    </source>
</evidence>
<dbReference type="Pfam" id="PF19055">
    <property type="entry name" value="ABC2_membrane_7"/>
    <property type="match status" value="1"/>
</dbReference>
<feature type="transmembrane region" description="Helical" evidence="6">
    <location>
        <begin position="593"/>
        <end position="617"/>
    </location>
</feature>
<feature type="domain" description="ABC transporter family G" evidence="8">
    <location>
        <begin position="359"/>
        <end position="414"/>
    </location>
</feature>
<feature type="transmembrane region" description="Helical" evidence="6">
    <location>
        <begin position="488"/>
        <end position="505"/>
    </location>
</feature>
<comment type="subcellular location">
    <subcellularLocation>
        <location evidence="1">Membrane</location>
        <topology evidence="1">Multi-pass membrane protein</topology>
    </subcellularLocation>
</comment>
<keyword evidence="4 6" id="KW-1133">Transmembrane helix</keyword>
<accession>A0A915Q5D4</accession>
<evidence type="ECO:0000313" key="10">
    <source>
        <dbReference type="WBParaSite" id="sdigi.contig61.g3294.t1"/>
    </source>
</evidence>
<evidence type="ECO:0000259" key="8">
    <source>
        <dbReference type="Pfam" id="PF19055"/>
    </source>
</evidence>
<dbReference type="Proteomes" id="UP000887581">
    <property type="component" value="Unplaced"/>
</dbReference>
<feature type="transmembrane region" description="Helical" evidence="6">
    <location>
        <begin position="565"/>
        <end position="586"/>
    </location>
</feature>
<feature type="transmembrane region" description="Helical" evidence="6">
    <location>
        <begin position="517"/>
        <end position="536"/>
    </location>
</feature>
<reference evidence="10" key="1">
    <citation type="submission" date="2022-11" db="UniProtKB">
        <authorList>
            <consortium name="WormBaseParasite"/>
        </authorList>
    </citation>
    <scope>IDENTIFICATION</scope>
</reference>
<keyword evidence="2" id="KW-0813">Transport</keyword>
<keyword evidence="3 6" id="KW-0812">Transmembrane</keyword>
<organism evidence="9 10">
    <name type="scientific">Setaria digitata</name>
    <dbReference type="NCBI Taxonomy" id="48799"/>
    <lineage>
        <taxon>Eukaryota</taxon>
        <taxon>Metazoa</taxon>
        <taxon>Ecdysozoa</taxon>
        <taxon>Nematoda</taxon>
        <taxon>Chromadorea</taxon>
        <taxon>Rhabditida</taxon>
        <taxon>Spirurina</taxon>
        <taxon>Spiruromorpha</taxon>
        <taxon>Filarioidea</taxon>
        <taxon>Setariidae</taxon>
        <taxon>Setaria</taxon>
    </lineage>
</organism>
<evidence type="ECO:0000256" key="2">
    <source>
        <dbReference type="ARBA" id="ARBA00022448"/>
    </source>
</evidence>
<evidence type="ECO:0000256" key="3">
    <source>
        <dbReference type="ARBA" id="ARBA00022692"/>
    </source>
</evidence>